<organism evidence="7 8">
    <name type="scientific">Mesotoga infera</name>
    <dbReference type="NCBI Taxonomy" id="1236046"/>
    <lineage>
        <taxon>Bacteria</taxon>
        <taxon>Thermotogati</taxon>
        <taxon>Thermotogota</taxon>
        <taxon>Thermotogae</taxon>
        <taxon>Kosmotogales</taxon>
        <taxon>Kosmotogaceae</taxon>
        <taxon>Mesotoga</taxon>
    </lineage>
</organism>
<feature type="domain" description="DNA polymerase III alpha subunit finger" evidence="6">
    <location>
        <begin position="440"/>
        <end position="567"/>
    </location>
</feature>
<evidence type="ECO:0000259" key="5">
    <source>
        <dbReference type="Pfam" id="PF07733"/>
    </source>
</evidence>
<dbReference type="PANTHER" id="PTHR32294">
    <property type="entry name" value="DNA POLYMERASE III SUBUNIT ALPHA"/>
    <property type="match status" value="1"/>
</dbReference>
<evidence type="ECO:0000256" key="3">
    <source>
        <dbReference type="ARBA" id="ARBA00022705"/>
    </source>
</evidence>
<dbReference type="EMBL" id="LS974202">
    <property type="protein sequence ID" value="SSC11830.1"/>
    <property type="molecule type" value="Genomic_DNA"/>
</dbReference>
<keyword evidence="4 7" id="KW-0239">DNA-directed DNA polymerase</keyword>
<reference evidence="7 8" key="1">
    <citation type="submission" date="2017-01" db="EMBL/GenBank/DDBJ databases">
        <authorList>
            <person name="Erauso G."/>
        </authorList>
    </citation>
    <scope>NUCLEOTIDE SEQUENCE [LARGE SCALE GENOMIC DNA]</scope>
    <source>
        <strain evidence="7">MESINF1</strain>
    </source>
</reference>
<dbReference type="PANTHER" id="PTHR32294:SF0">
    <property type="entry name" value="DNA POLYMERASE III SUBUNIT ALPHA"/>
    <property type="match status" value="1"/>
</dbReference>
<dbReference type="InterPro" id="IPR040982">
    <property type="entry name" value="DNA_pol3_finger"/>
</dbReference>
<evidence type="ECO:0000256" key="1">
    <source>
        <dbReference type="ARBA" id="ARBA00022679"/>
    </source>
</evidence>
<dbReference type="RefSeq" id="WP_169698268.1">
    <property type="nucleotide sequence ID" value="NZ_LS974202.1"/>
</dbReference>
<dbReference type="EC" id="2.7.7.7" evidence="7"/>
<keyword evidence="3" id="KW-0235">DNA replication</keyword>
<keyword evidence="8" id="KW-1185">Reference proteome</keyword>
<dbReference type="Proteomes" id="UP000250796">
    <property type="component" value="Chromosome MESINF"/>
</dbReference>
<keyword evidence="1 7" id="KW-0808">Transferase</keyword>
<proteinExistence type="predicted"/>
<dbReference type="GO" id="GO:0006260">
    <property type="term" value="P:DNA replication"/>
    <property type="evidence" value="ECO:0007669"/>
    <property type="project" value="UniProtKB-KW"/>
</dbReference>
<dbReference type="GO" id="GO:0008408">
    <property type="term" value="F:3'-5' exonuclease activity"/>
    <property type="evidence" value="ECO:0007669"/>
    <property type="project" value="InterPro"/>
</dbReference>
<dbReference type="InterPro" id="IPR004805">
    <property type="entry name" value="DnaE2/DnaE/PolC"/>
</dbReference>
<evidence type="ECO:0000256" key="4">
    <source>
        <dbReference type="ARBA" id="ARBA00022932"/>
    </source>
</evidence>
<gene>
    <name evidence="7" type="ORF">MESINF_0381</name>
</gene>
<feature type="domain" description="Bacterial DNA polymerase III alpha subunit NTPase" evidence="5">
    <location>
        <begin position="190"/>
        <end position="420"/>
    </location>
</feature>
<evidence type="ECO:0000313" key="8">
    <source>
        <dbReference type="Proteomes" id="UP000250796"/>
    </source>
</evidence>
<sequence length="898" mass="102518">MKTAFIVTSYDLYQSVLLPEETARELERHGYRRCVIIDRTLASFVKWSKVLARHSITTLPGIREGESYRIARNMEGFRELIAASKSESPNIIRFEGRPKNLDPASPNPIWETRYLSRDRKKFEIYSSLRGIDLDGDYSLPDKERYETLRNGIERESNLPESFSLKPYTQTFPEKISPENFRALLSGRLSDRTAEEKYLSRLDREVSVICLKSIQDYFMTVSRIVSLAREIGCWIGPGRGSAAGSLVSYLLGITRVDPVKEGLYFERFLSVKRDDPPDIDIDVEDRMRQELLRKLRDFFGDDRFCLIRTASTFGFKGAAREIGRRLGIDEARISHLIDWSNDGKRFPRSFERDEEMRKLFDLSCELVGFYSGFSIHAAGVLLSDVPLNTMVPLEREGEFQVSLWDMESLQAMGLQKIDILGLRNLTLLKRLTLGKEPWDFGTSNRKTYEVLKKGYTTGIFQLESPFATKIVKSIDLSSINDVSIAIALNRPGPIKSGVADRYIKLNRVPGELERVRNRDSILSETNGFLVYQEQLLSIAGKELALSLDDGELLRRAISKKDAEKVDQILNRAAGFNSLPDEKRRSVYSFLMNFAGYAFNKSHSLCYALISYWLAYFKANRPSRFYGEIIKEVSGHNLSRLVAELRDSGVEISTNAETTQEGGELFLSIPSLLGYGELPARPEEESFFSFVRTYRRKLHAKDLERLIKSGYFDLYGNRKELLRQINNALTGMAPELKSIRSVFGFKEEVQEKKEYDTDIERALMELEALSFNLTFIEGPEISDEIADTSVTAALARLQTGLATFRRVDYMGKSYITDGRTFIEVNDSLPIQGYVVFKDGKPSVWKESVREVSRIVYGSVDRDFIEDASPRESVTIKVKGKTRLIQRARLKALEPDEILLK</sequence>
<evidence type="ECO:0000259" key="6">
    <source>
        <dbReference type="Pfam" id="PF17657"/>
    </source>
</evidence>
<dbReference type="AlphaFoldDB" id="A0A7Z7LDT2"/>
<dbReference type="Pfam" id="PF07733">
    <property type="entry name" value="DNA_pol3_alpha"/>
    <property type="match status" value="1"/>
</dbReference>
<protein>
    <submittedName>
        <fullName evidence="7">DNA-directed DNA polymerase</fullName>
        <ecNumber evidence="7">2.7.7.7</ecNumber>
    </submittedName>
</protein>
<dbReference type="Pfam" id="PF17657">
    <property type="entry name" value="DNA_pol3_finger"/>
    <property type="match status" value="1"/>
</dbReference>
<keyword evidence="2 7" id="KW-0548">Nucleotidyltransferase</keyword>
<dbReference type="GO" id="GO:0003887">
    <property type="term" value="F:DNA-directed DNA polymerase activity"/>
    <property type="evidence" value="ECO:0007669"/>
    <property type="project" value="UniProtKB-KW"/>
</dbReference>
<dbReference type="KEGG" id="minf:MESINF_0381"/>
<dbReference type="InterPro" id="IPR011708">
    <property type="entry name" value="DNA_pol3_alpha_NTPase_dom"/>
</dbReference>
<evidence type="ECO:0000256" key="2">
    <source>
        <dbReference type="ARBA" id="ARBA00022695"/>
    </source>
</evidence>
<accession>A0A7Z7LDT2</accession>
<name>A0A7Z7LDT2_9BACT</name>
<evidence type="ECO:0000313" key="7">
    <source>
        <dbReference type="EMBL" id="SSC11830.1"/>
    </source>
</evidence>